<dbReference type="EMBL" id="LT594497">
    <property type="protein sequence ID" value="SBT71354.1"/>
    <property type="molecule type" value="Genomic_DNA"/>
</dbReference>
<dbReference type="SUPFAM" id="SSF54236">
    <property type="entry name" value="Ubiquitin-like"/>
    <property type="match status" value="1"/>
</dbReference>
<dbReference type="InterPro" id="IPR029071">
    <property type="entry name" value="Ubiquitin-like_domsf"/>
</dbReference>
<keyword evidence="1" id="KW-0472">Membrane</keyword>
<proteinExistence type="predicted"/>
<keyword evidence="1" id="KW-1133">Transmembrane helix</keyword>
<evidence type="ECO:0000313" key="3">
    <source>
        <dbReference type="EMBL" id="SBT71354.1"/>
    </source>
</evidence>
<dbReference type="Gene3D" id="3.10.20.90">
    <property type="entry name" value="Phosphatidylinositol 3-kinase Catalytic Subunit, Chain A, domain 1"/>
    <property type="match status" value="1"/>
</dbReference>
<dbReference type="PROSITE" id="PS50053">
    <property type="entry name" value="UBIQUITIN_2"/>
    <property type="match status" value="1"/>
</dbReference>
<dbReference type="InterPro" id="IPR000626">
    <property type="entry name" value="Ubiquitin-like_dom"/>
</dbReference>
<sequence length="312" mass="37660">MMTKLIKFIILRPRGIPQNLELEINCSEIIKNLKHKLFSEDIKKELNVRFIYMGKILDDKKRLDDYINYYQKDLFSNNKSNTLINDNRNEYQSDKNKDMSNKNISNDCNENIIPITIHVKITEKCNSIKGGEYINADSNYSCMYCEEMFSCIYIMYSDMCKLYIIHPLHSTLANFVLFLLPLYIMLTLFQYFFFFLSLFYIDNFDYKTFNTVLAQLSIIMFVTLLWLYRYNHGESFPAFSLIVLFAFTFLIITVFIYTYLIVFFDNMFIIICTFFEYLKHYFMRTWVYINEKKEEFFLRREARNNNTNAKEN</sequence>
<dbReference type="VEuPathDB" id="PlasmoDB:PmUG01_09034500"/>
<accession>A0A1C3KCQ5</accession>
<organism evidence="3 4">
    <name type="scientific">Plasmodium malariae</name>
    <dbReference type="NCBI Taxonomy" id="5858"/>
    <lineage>
        <taxon>Eukaryota</taxon>
        <taxon>Sar</taxon>
        <taxon>Alveolata</taxon>
        <taxon>Apicomplexa</taxon>
        <taxon>Aconoidasida</taxon>
        <taxon>Haemosporida</taxon>
        <taxon>Plasmodiidae</taxon>
        <taxon>Plasmodium</taxon>
        <taxon>Plasmodium (Plasmodium)</taxon>
    </lineage>
</organism>
<feature type="transmembrane region" description="Helical" evidence="1">
    <location>
        <begin position="175"/>
        <end position="200"/>
    </location>
</feature>
<keyword evidence="1" id="KW-0812">Transmembrane</keyword>
<dbReference type="Proteomes" id="UP000219799">
    <property type="component" value="Chromosome 9"/>
</dbReference>
<feature type="transmembrane region" description="Helical" evidence="1">
    <location>
        <begin position="212"/>
        <end position="229"/>
    </location>
</feature>
<evidence type="ECO:0000313" key="4">
    <source>
        <dbReference type="Proteomes" id="UP000219799"/>
    </source>
</evidence>
<reference evidence="3 4" key="1">
    <citation type="submission" date="2016-06" db="EMBL/GenBank/DDBJ databases">
        <authorList>
            <consortium name="Pathogen Informatics"/>
        </authorList>
    </citation>
    <scope>NUCLEOTIDE SEQUENCE [LARGE SCALE GENOMIC DNA]</scope>
    <source>
        <strain evidence="3">PmlGA01</strain>
    </source>
</reference>
<feature type="domain" description="Ubiquitin-like" evidence="2">
    <location>
        <begin position="6"/>
        <end position="66"/>
    </location>
</feature>
<name>A0A1C3KCQ5_PLAMA</name>
<protein>
    <recommendedName>
        <fullName evidence="2">Ubiquitin-like domain-containing protein</fullName>
    </recommendedName>
</protein>
<gene>
    <name evidence="3" type="primary">PmlGA01_090026300</name>
    <name evidence="3" type="ORF">PMLGA01_090026300</name>
</gene>
<dbReference type="AlphaFoldDB" id="A0A1C3KCQ5"/>
<evidence type="ECO:0000259" key="2">
    <source>
        <dbReference type="PROSITE" id="PS50053"/>
    </source>
</evidence>
<feature type="transmembrane region" description="Helical" evidence="1">
    <location>
        <begin position="241"/>
        <end position="262"/>
    </location>
</feature>
<dbReference type="Pfam" id="PF00240">
    <property type="entry name" value="ubiquitin"/>
    <property type="match status" value="1"/>
</dbReference>
<evidence type="ECO:0000256" key="1">
    <source>
        <dbReference type="SAM" id="Phobius"/>
    </source>
</evidence>